<dbReference type="KEGG" id="mei:Msip34_0390"/>
<name>C6X918_METGS</name>
<accession>C6X918</accession>
<reference evidence="4" key="1">
    <citation type="submission" date="2009-07" db="EMBL/GenBank/DDBJ databases">
        <title>Complete sequence of chromosome of Methylovorus sp. SIP3-4.</title>
        <authorList>
            <person name="Lucas S."/>
            <person name="Copeland A."/>
            <person name="Lapidus A."/>
            <person name="Glavina del Rio T."/>
            <person name="Tice H."/>
            <person name="Bruce D."/>
            <person name="Goodwin L."/>
            <person name="Pitluck S."/>
            <person name="Clum A."/>
            <person name="Larimer F."/>
            <person name="Land M."/>
            <person name="Hauser L."/>
            <person name="Kyrpides N."/>
            <person name="Mikhailova N."/>
            <person name="Kayluzhnaya M."/>
            <person name="Chistoserdova L."/>
        </authorList>
    </citation>
    <scope>NUCLEOTIDE SEQUENCE [LARGE SCALE GENOMIC DNA]</scope>
    <source>
        <strain evidence="4">SIP3-4</strain>
    </source>
</reference>
<dbReference type="RefSeq" id="WP_015829313.1">
    <property type="nucleotide sequence ID" value="NC_012969.1"/>
</dbReference>
<evidence type="ECO:0008006" key="5">
    <source>
        <dbReference type="Google" id="ProtNLM"/>
    </source>
</evidence>
<organism evidence="3 4">
    <name type="scientific">Methylovorus glucosotrophus (strain SIP3-4)</name>
    <dbReference type="NCBI Taxonomy" id="582744"/>
    <lineage>
        <taxon>Bacteria</taxon>
        <taxon>Pseudomonadati</taxon>
        <taxon>Pseudomonadota</taxon>
        <taxon>Betaproteobacteria</taxon>
        <taxon>Nitrosomonadales</taxon>
        <taxon>Methylophilaceae</taxon>
        <taxon>Methylovorus</taxon>
    </lineage>
</organism>
<evidence type="ECO:0000313" key="4">
    <source>
        <dbReference type="Proteomes" id="UP000002743"/>
    </source>
</evidence>
<gene>
    <name evidence="3" type="ordered locus">Msip34_0390</name>
</gene>
<evidence type="ECO:0000256" key="1">
    <source>
        <dbReference type="SAM" id="MobiDB-lite"/>
    </source>
</evidence>
<reference evidence="3 4" key="2">
    <citation type="journal article" date="2011" name="J. Bacteriol.">
        <title>Genomes of three methylotrophs from a single niche uncover genetic and metabolic divergence of Methylophilaceae.</title>
        <authorList>
            <person name="Lapidus A."/>
            <person name="Clum A."/>
            <person name="Labutti K."/>
            <person name="Kaluzhnaya M.G."/>
            <person name="Lim S."/>
            <person name="Beck D.A."/>
            <person name="Glavina Del Rio T."/>
            <person name="Nolan M."/>
            <person name="Mavromatis K."/>
            <person name="Huntemann M."/>
            <person name="Lucas S."/>
            <person name="Lidstrom M.E."/>
            <person name="Ivanova N."/>
            <person name="Chistoserdova L."/>
        </authorList>
    </citation>
    <scope>NUCLEOTIDE SEQUENCE [LARGE SCALE GENOMIC DNA]</scope>
    <source>
        <strain evidence="3 4">SIP3-4</strain>
    </source>
</reference>
<feature type="signal peptide" evidence="2">
    <location>
        <begin position="1"/>
        <end position="20"/>
    </location>
</feature>
<dbReference type="eggNOG" id="ENOG5032ZXK">
    <property type="taxonomic scope" value="Bacteria"/>
</dbReference>
<dbReference type="AlphaFoldDB" id="C6X918"/>
<evidence type="ECO:0000256" key="2">
    <source>
        <dbReference type="SAM" id="SignalP"/>
    </source>
</evidence>
<feature type="region of interest" description="Disordered" evidence="1">
    <location>
        <begin position="26"/>
        <end position="47"/>
    </location>
</feature>
<dbReference type="InterPro" id="IPR021357">
    <property type="entry name" value="DUF2782"/>
</dbReference>
<dbReference type="Pfam" id="PF11191">
    <property type="entry name" value="DUF2782"/>
    <property type="match status" value="1"/>
</dbReference>
<dbReference type="STRING" id="582744.Msip34_0390"/>
<keyword evidence="2" id="KW-0732">Signal</keyword>
<dbReference type="Proteomes" id="UP000002743">
    <property type="component" value="Chromosome"/>
</dbReference>
<sequence precursor="true">MRLLRHLVVLALVLPWLAHAADLPKNLEPLPEAPPPPGYENTPEPEVTITKKGEDTIEEYRMNGELYMMKVTPAHGVPYYLTKDDEQSDWARSNGPTPPISIPKWVLFRF</sequence>
<dbReference type="EMBL" id="CP001674">
    <property type="protein sequence ID" value="ACT49638.1"/>
    <property type="molecule type" value="Genomic_DNA"/>
</dbReference>
<dbReference type="HOGENOM" id="CLU_145353_0_0_4"/>
<evidence type="ECO:0000313" key="3">
    <source>
        <dbReference type="EMBL" id="ACT49638.1"/>
    </source>
</evidence>
<dbReference type="Gene3D" id="2.20.130.30">
    <property type="entry name" value="Protein of unknown function DUF2782"/>
    <property type="match status" value="1"/>
</dbReference>
<proteinExistence type="predicted"/>
<dbReference type="OrthoDB" id="5296182at2"/>
<keyword evidence="4" id="KW-1185">Reference proteome</keyword>
<protein>
    <recommendedName>
        <fullName evidence="5">DUF2782 domain-containing protein</fullName>
    </recommendedName>
</protein>
<feature type="chain" id="PRO_5002970866" description="DUF2782 domain-containing protein" evidence="2">
    <location>
        <begin position="21"/>
        <end position="110"/>
    </location>
</feature>